<protein>
    <submittedName>
        <fullName evidence="1">Uncharacterized protein</fullName>
    </submittedName>
</protein>
<accession>A0A645GMQ0</accession>
<comment type="caution">
    <text evidence="1">The sequence shown here is derived from an EMBL/GenBank/DDBJ whole genome shotgun (WGS) entry which is preliminary data.</text>
</comment>
<gene>
    <name evidence="1" type="ORF">SDC9_174910</name>
</gene>
<proteinExistence type="predicted"/>
<evidence type="ECO:0000313" key="1">
    <source>
        <dbReference type="EMBL" id="MPN27476.1"/>
    </source>
</evidence>
<dbReference type="AlphaFoldDB" id="A0A645GMQ0"/>
<reference evidence="1" key="1">
    <citation type="submission" date="2019-08" db="EMBL/GenBank/DDBJ databases">
        <authorList>
            <person name="Kucharzyk K."/>
            <person name="Murdoch R.W."/>
            <person name="Higgins S."/>
            <person name="Loffler F."/>
        </authorList>
    </citation>
    <scope>NUCLEOTIDE SEQUENCE</scope>
</reference>
<organism evidence="1">
    <name type="scientific">bioreactor metagenome</name>
    <dbReference type="NCBI Taxonomy" id="1076179"/>
    <lineage>
        <taxon>unclassified sequences</taxon>
        <taxon>metagenomes</taxon>
        <taxon>ecological metagenomes</taxon>
    </lineage>
</organism>
<name>A0A645GMQ0_9ZZZZ</name>
<dbReference type="EMBL" id="VSSQ01077391">
    <property type="protein sequence ID" value="MPN27476.1"/>
    <property type="molecule type" value="Genomic_DNA"/>
</dbReference>
<sequence length="68" mass="7350">MKKVKDDIKVDIDFPDWPNPRPVAGGMGGQTIVINNPINLDGDVITRSTSRHQANNNRGQARALGVAV</sequence>